<dbReference type="AlphaFoldDB" id="A0A4Q1BQH0"/>
<feature type="compositionally biased region" description="Polar residues" evidence="2">
    <location>
        <begin position="171"/>
        <end position="182"/>
    </location>
</feature>
<dbReference type="PROSITE" id="PS50086">
    <property type="entry name" value="TBC_RABGAP"/>
    <property type="match status" value="1"/>
</dbReference>
<dbReference type="InterPro" id="IPR035969">
    <property type="entry name" value="Rab-GAP_TBC_sf"/>
</dbReference>
<feature type="region of interest" description="Disordered" evidence="2">
    <location>
        <begin position="283"/>
        <end position="407"/>
    </location>
</feature>
<dbReference type="GO" id="GO:0005096">
    <property type="term" value="F:GTPase activator activity"/>
    <property type="evidence" value="ECO:0007669"/>
    <property type="project" value="TreeGrafter"/>
</dbReference>
<evidence type="ECO:0000256" key="1">
    <source>
        <dbReference type="SAM" id="Coils"/>
    </source>
</evidence>
<feature type="compositionally biased region" description="Basic and acidic residues" evidence="2">
    <location>
        <begin position="457"/>
        <end position="475"/>
    </location>
</feature>
<accession>A0A4Q1BQH0</accession>
<organism evidence="4 5">
    <name type="scientific">Tremella mesenterica</name>
    <name type="common">Jelly fungus</name>
    <dbReference type="NCBI Taxonomy" id="5217"/>
    <lineage>
        <taxon>Eukaryota</taxon>
        <taxon>Fungi</taxon>
        <taxon>Dikarya</taxon>
        <taxon>Basidiomycota</taxon>
        <taxon>Agaricomycotina</taxon>
        <taxon>Tremellomycetes</taxon>
        <taxon>Tremellales</taxon>
        <taxon>Tremellaceae</taxon>
        <taxon>Tremella</taxon>
    </lineage>
</organism>
<name>A0A4Q1BQH0_TREME</name>
<sequence length="1140" mass="122912">MSEPNVPLLASVHSSSSAEHPLSSALHPSARRTSSYSLLAPHPHDSSSHFRRPHAATISAPRRKTQHAEAELLGLEASHLRESKTTLSSPATVAQAIMEAEHLNITRSSSTNSRTLFSSLSKEELVIVNKRFDLMSDLELSEYLSLFGSSQSSTQPSASHSPHPLLDPASLTPQNSSQSTPSLIIDDQDSQIPLFPPSPPGHVKPEIADHPLRVLSRAIRELQEEIARLEEDNQALRLAHPHPVKTADQLSIHDGIADALSSSLAPDSLLNAPVPPQTISSIAQSIRSSSPAPSVRSHLSQTSRRTKSPLLSHPSTLPTASPPIPHAPLPDPDPMSTPVAQGKKNNRTSWTSGLWVWSNGKPRRPRKGSIGSIASFGLGIGSPAPAGVPEENEAPEEEDEYAWRKGDGGSSPAFKAIFLATRIITPDPSSILVPTSVSSKSLIAYLAHSLVSNARDEGIVAREPPGRRQSRDLSRSRATSIASQLSPDLANATPTRERGYGDQALAATASLGRTLLSSVSTATMRARAMGEDIGRPSLLSRTSHSRSFPTVTSLAAPQLSDSSPLAQTSPNVEIPPPSVELSSIVPDDARPPTMVLSRQNLGSFFQSTKLKTATRFDNGETPLTDRYGFIYDIQHASMLKDASAAGAVAPASLTGNVLSTEDGWVLRRKDVDSRSESSPRPSFDCTRSEQPSPRISLDVPLASPTSAHTPTVSRSSIDRGRTVPPPSLVINPTAPITAKESLTVSTRGSTSLHSTATSTPLTTATTSTTMRPIDSRRTVSSLLDRLTDMHDAQQKERTAEWDAFLRKRSKSRSQLPNGAKTSGALSEDLRWGSGLIGLSQMGLAKDGQEDWKAFAALVRKGIPLAYRSDIWAECSGAKDLMVPGEYREILKVHEGDVGPFDKEIEKDVGRTFPGNVFFGGDGPGVAKLRRVLIAYSWLVYIHTILMMLMSGMNMLAATLLLTHSDEEQAYWVLLSIIERLLPTDFFAPSLLASRADQAVLSDLVALHLPKVDEKLSEVGLNLASLTFGWFLSLFTDCLPVETLFRVWDVFFVEGHAALFRIAIAILRLAEPDILASEGVSGLFAAVNANTARLWSADKLIHLQHAIKSVVKNQDIAARCHEKVLELQAGLEDPPSDATSR</sequence>
<keyword evidence="5" id="KW-1185">Reference proteome</keyword>
<evidence type="ECO:0000259" key="3">
    <source>
        <dbReference type="PROSITE" id="PS50086"/>
    </source>
</evidence>
<feature type="domain" description="Rab-GAP TBC" evidence="3">
    <location>
        <begin position="861"/>
        <end position="1054"/>
    </location>
</feature>
<feature type="region of interest" description="Disordered" evidence="2">
    <location>
        <begin position="669"/>
        <end position="775"/>
    </location>
</feature>
<feature type="compositionally biased region" description="Low complexity" evidence="2">
    <location>
        <begin position="149"/>
        <end position="161"/>
    </location>
</feature>
<dbReference type="Proteomes" id="UP000289152">
    <property type="component" value="Unassembled WGS sequence"/>
</dbReference>
<dbReference type="EMBL" id="SDIL01000021">
    <property type="protein sequence ID" value="RXK40181.1"/>
    <property type="molecule type" value="Genomic_DNA"/>
</dbReference>
<feature type="compositionally biased region" description="Low complexity" evidence="2">
    <location>
        <begin position="749"/>
        <end position="769"/>
    </location>
</feature>
<feature type="compositionally biased region" description="Pro residues" evidence="2">
    <location>
        <begin position="320"/>
        <end position="335"/>
    </location>
</feature>
<dbReference type="Pfam" id="PF00566">
    <property type="entry name" value="RabGAP-TBC"/>
    <property type="match status" value="1"/>
</dbReference>
<dbReference type="PANTHER" id="PTHR47219:SF20">
    <property type="entry name" value="TBC1 DOMAIN FAMILY MEMBER 2B"/>
    <property type="match status" value="1"/>
</dbReference>
<dbReference type="InterPro" id="IPR050302">
    <property type="entry name" value="Rab_GAP_TBC_domain"/>
</dbReference>
<feature type="compositionally biased region" description="Low complexity" evidence="2">
    <location>
        <begin position="283"/>
        <end position="297"/>
    </location>
</feature>
<dbReference type="InterPro" id="IPR000195">
    <property type="entry name" value="Rab-GAP-TBC_dom"/>
</dbReference>
<evidence type="ECO:0000256" key="2">
    <source>
        <dbReference type="SAM" id="MobiDB-lite"/>
    </source>
</evidence>
<dbReference type="STRING" id="5217.A0A4Q1BQH0"/>
<proteinExistence type="predicted"/>
<dbReference type="FunFam" id="1.10.8.270:FF:000026">
    <property type="entry name" value="TBC (Tre-2/Bub2/Cdc16) domain family"/>
    <property type="match status" value="1"/>
</dbReference>
<keyword evidence="1" id="KW-0175">Coiled coil</keyword>
<dbReference type="Gene3D" id="1.10.472.80">
    <property type="entry name" value="Ypt/Rab-GAP domain of gyp1p, domain 3"/>
    <property type="match status" value="1"/>
</dbReference>
<feature type="region of interest" description="Disordered" evidence="2">
    <location>
        <begin position="457"/>
        <end position="497"/>
    </location>
</feature>
<feature type="compositionally biased region" description="Polar residues" evidence="2">
    <location>
        <begin position="539"/>
        <end position="571"/>
    </location>
</feature>
<reference evidence="4 5" key="1">
    <citation type="submission" date="2016-06" db="EMBL/GenBank/DDBJ databases">
        <title>Evolution of pathogenesis and genome organization in the Tremellales.</title>
        <authorList>
            <person name="Cuomo C."/>
            <person name="Litvintseva A."/>
            <person name="Heitman J."/>
            <person name="Chen Y."/>
            <person name="Sun S."/>
            <person name="Springer D."/>
            <person name="Dromer F."/>
            <person name="Young S."/>
            <person name="Zeng Q."/>
            <person name="Chapman S."/>
            <person name="Gujja S."/>
            <person name="Saif S."/>
            <person name="Birren B."/>
        </authorList>
    </citation>
    <scope>NUCLEOTIDE SEQUENCE [LARGE SCALE GENOMIC DNA]</scope>
    <source>
        <strain evidence="4 5">ATCC 28783</strain>
    </source>
</reference>
<feature type="compositionally biased region" description="Polar residues" evidence="2">
    <location>
        <begin position="703"/>
        <end position="715"/>
    </location>
</feature>
<dbReference type="SMART" id="SM00164">
    <property type="entry name" value="TBC"/>
    <property type="match status" value="1"/>
</dbReference>
<feature type="region of interest" description="Disordered" evidence="2">
    <location>
        <begin position="533"/>
        <end position="578"/>
    </location>
</feature>
<protein>
    <recommendedName>
        <fullName evidence="3">Rab-GAP TBC domain-containing protein</fullName>
    </recommendedName>
</protein>
<evidence type="ECO:0000313" key="5">
    <source>
        <dbReference type="Proteomes" id="UP000289152"/>
    </source>
</evidence>
<dbReference type="OrthoDB" id="294251at2759"/>
<dbReference type="GO" id="GO:0031267">
    <property type="term" value="F:small GTPase binding"/>
    <property type="evidence" value="ECO:0007669"/>
    <property type="project" value="TreeGrafter"/>
</dbReference>
<gene>
    <name evidence="4" type="ORF">M231_02455</name>
</gene>
<dbReference type="SUPFAM" id="SSF47923">
    <property type="entry name" value="Ypt/Rab-GAP domain of gyp1p"/>
    <property type="match status" value="2"/>
</dbReference>
<feature type="compositionally biased region" description="Low complexity" evidence="2">
    <location>
        <begin position="1"/>
        <end position="27"/>
    </location>
</feature>
<dbReference type="VEuPathDB" id="FungiDB:TREMEDRAFT_11606"/>
<feature type="region of interest" description="Disordered" evidence="2">
    <location>
        <begin position="149"/>
        <end position="183"/>
    </location>
</feature>
<feature type="coiled-coil region" evidence="1">
    <location>
        <begin position="212"/>
        <end position="239"/>
    </location>
</feature>
<feature type="region of interest" description="Disordered" evidence="2">
    <location>
        <begin position="1"/>
        <end position="63"/>
    </location>
</feature>
<comment type="caution">
    <text evidence="4">The sequence shown here is derived from an EMBL/GenBank/DDBJ whole genome shotgun (WGS) entry which is preliminary data.</text>
</comment>
<evidence type="ECO:0000313" key="4">
    <source>
        <dbReference type="EMBL" id="RXK40181.1"/>
    </source>
</evidence>
<dbReference type="InParanoid" id="A0A4Q1BQH0"/>
<feature type="compositionally biased region" description="Acidic residues" evidence="2">
    <location>
        <begin position="390"/>
        <end position="400"/>
    </location>
</feature>
<feature type="compositionally biased region" description="Polar residues" evidence="2">
    <location>
        <begin position="476"/>
        <end position="486"/>
    </location>
</feature>
<dbReference type="Gene3D" id="1.10.8.270">
    <property type="entry name" value="putative rabgap domain of human tbc1 domain family member 14 like domains"/>
    <property type="match status" value="1"/>
</dbReference>
<dbReference type="PANTHER" id="PTHR47219">
    <property type="entry name" value="RAB GTPASE-ACTIVATING PROTEIN 1-LIKE"/>
    <property type="match status" value="1"/>
</dbReference>